<dbReference type="HOGENOM" id="CLU_299417_0_0_1"/>
<dbReference type="OrthoDB" id="10250660at2759"/>
<dbReference type="InterPro" id="IPR010280">
    <property type="entry name" value="U5_MeTrfase_fam"/>
</dbReference>
<dbReference type="InterPro" id="IPR025714">
    <property type="entry name" value="Methyltranfer_dom"/>
</dbReference>
<evidence type="ECO:0000313" key="10">
    <source>
        <dbReference type="EMBL" id="EEB16785.1"/>
    </source>
</evidence>
<evidence type="ECO:0000313" key="12">
    <source>
        <dbReference type="Proteomes" id="UP000009046"/>
    </source>
</evidence>
<reference evidence="11" key="3">
    <citation type="submission" date="2021-02" db="UniProtKB">
        <authorList>
            <consortium name="EnsemblMetazoa"/>
        </authorList>
    </citation>
    <scope>IDENTIFICATION</scope>
    <source>
        <strain evidence="11">USDA</strain>
    </source>
</reference>
<dbReference type="Gene3D" id="2.40.50.1070">
    <property type="match status" value="1"/>
</dbReference>
<proteinExistence type="inferred from homology"/>
<dbReference type="PANTHER" id="PTHR45904">
    <property type="entry name" value="TRNA (URACIL-5-)-METHYLTRANSFERASE"/>
    <property type="match status" value="1"/>
</dbReference>
<feature type="binding site" evidence="6">
    <location>
        <position position="652"/>
    </location>
    <ligand>
        <name>S-adenosyl-L-methionine</name>
        <dbReference type="ChEBI" id="CHEBI:59789"/>
    </ligand>
</feature>
<feature type="region of interest" description="Disordered" evidence="8">
    <location>
        <begin position="798"/>
        <end position="846"/>
    </location>
</feature>
<dbReference type="VEuPathDB" id="VectorBase:PHUM437820"/>
<feature type="compositionally biased region" description="Basic residues" evidence="8">
    <location>
        <begin position="821"/>
        <end position="830"/>
    </location>
</feature>
<evidence type="ECO:0000313" key="11">
    <source>
        <dbReference type="EnsemblMetazoa" id="PHUM437820-PA"/>
    </source>
</evidence>
<evidence type="ECO:0000259" key="9">
    <source>
        <dbReference type="Pfam" id="PF13847"/>
    </source>
</evidence>
<dbReference type="PROSITE" id="PS51687">
    <property type="entry name" value="SAM_MT_RNA_M5U"/>
    <property type="match status" value="1"/>
</dbReference>
<reference evidence="10" key="2">
    <citation type="submission" date="2007-04" db="EMBL/GenBank/DDBJ databases">
        <title>The genome of the human body louse.</title>
        <authorList>
            <consortium name="The Human Body Louse Genome Consortium"/>
            <person name="Kirkness E."/>
            <person name="Walenz B."/>
            <person name="Hass B."/>
            <person name="Bruggner R."/>
            <person name="Strausberg R."/>
        </authorList>
    </citation>
    <scope>NUCLEOTIDE SEQUENCE</scope>
    <source>
        <strain evidence="10">USDA</strain>
    </source>
</reference>
<dbReference type="AlphaFoldDB" id="E0VTS9"/>
<dbReference type="EC" id="2.1.1.35" evidence="4"/>
<dbReference type="Gene3D" id="3.40.50.150">
    <property type="entry name" value="Vaccinia Virus protein VP39"/>
    <property type="match status" value="1"/>
</dbReference>
<dbReference type="eggNOG" id="KOG2187">
    <property type="taxonomic scope" value="Eukaryota"/>
</dbReference>
<evidence type="ECO:0000256" key="4">
    <source>
        <dbReference type="ARBA" id="ARBA00033763"/>
    </source>
</evidence>
<organism>
    <name type="scientific">Pediculus humanus subsp. corporis</name>
    <name type="common">Body louse</name>
    <dbReference type="NCBI Taxonomy" id="121224"/>
    <lineage>
        <taxon>Eukaryota</taxon>
        <taxon>Metazoa</taxon>
        <taxon>Ecdysozoa</taxon>
        <taxon>Arthropoda</taxon>
        <taxon>Hexapoda</taxon>
        <taxon>Insecta</taxon>
        <taxon>Pterygota</taxon>
        <taxon>Neoptera</taxon>
        <taxon>Paraneoptera</taxon>
        <taxon>Psocodea</taxon>
        <taxon>Troctomorpha</taxon>
        <taxon>Phthiraptera</taxon>
        <taxon>Anoplura</taxon>
        <taxon>Pediculidae</taxon>
        <taxon>Pediculus</taxon>
    </lineage>
</organism>
<feature type="region of interest" description="Disordered" evidence="8">
    <location>
        <begin position="223"/>
        <end position="245"/>
    </location>
</feature>
<dbReference type="RefSeq" id="XP_002429523.1">
    <property type="nucleotide sequence ID" value="XM_002429478.1"/>
</dbReference>
<dbReference type="CDD" id="cd02440">
    <property type="entry name" value="AdoMet_MTases"/>
    <property type="match status" value="1"/>
</dbReference>
<dbReference type="SUPFAM" id="SSF53335">
    <property type="entry name" value="S-adenosyl-L-methionine-dependent methyltransferases"/>
    <property type="match status" value="1"/>
</dbReference>
<feature type="coiled-coil region" evidence="7">
    <location>
        <begin position="849"/>
        <end position="876"/>
    </location>
</feature>
<evidence type="ECO:0000256" key="8">
    <source>
        <dbReference type="SAM" id="MobiDB-lite"/>
    </source>
</evidence>
<feature type="compositionally biased region" description="Pro residues" evidence="8">
    <location>
        <begin position="801"/>
        <end position="810"/>
    </location>
</feature>
<dbReference type="EMBL" id="AAZO01005347">
    <property type="status" value="NOT_ANNOTATED_CDS"/>
    <property type="molecule type" value="Genomic_DNA"/>
</dbReference>
<dbReference type="GO" id="GO:0036261">
    <property type="term" value="P:7-methylguanosine cap hypermethylation"/>
    <property type="evidence" value="ECO:0007669"/>
    <property type="project" value="InterPro"/>
</dbReference>
<keyword evidence="12" id="KW-1185">Reference proteome</keyword>
<dbReference type="KEGG" id="phu:Phum_PHUM437820"/>
<dbReference type="EnsemblMetazoa" id="PHUM437820-RA">
    <property type="protein sequence ID" value="PHUM437820-PA"/>
    <property type="gene ID" value="PHUM437820"/>
</dbReference>
<evidence type="ECO:0000256" key="3">
    <source>
        <dbReference type="ARBA" id="ARBA00022691"/>
    </source>
</evidence>
<dbReference type="GeneID" id="8230592"/>
<feature type="domain" description="Methyltransferase" evidence="9">
    <location>
        <begin position="624"/>
        <end position="687"/>
    </location>
</feature>
<comment type="similarity">
    <text evidence="6">Belongs to the class I-like SAM-binding methyltransferase superfamily. RNA M5U methyltransferase family.</text>
</comment>
<feature type="compositionally biased region" description="Basic and acidic residues" evidence="8">
    <location>
        <begin position="223"/>
        <end position="233"/>
    </location>
</feature>
<keyword evidence="3 6" id="KW-0949">S-adenosyl-L-methionine</keyword>
<dbReference type="InterPro" id="IPR029063">
    <property type="entry name" value="SAM-dependent_MTases_sf"/>
</dbReference>
<evidence type="ECO:0000256" key="7">
    <source>
        <dbReference type="SAM" id="Coils"/>
    </source>
</evidence>
<accession>E0VTS9</accession>
<reference evidence="10" key="1">
    <citation type="submission" date="2007-04" db="EMBL/GenBank/DDBJ databases">
        <title>Annotation of Pediculus humanus corporis strain USDA.</title>
        <authorList>
            <person name="Kirkness E."/>
            <person name="Hannick L."/>
            <person name="Hass B."/>
            <person name="Bruggner R."/>
            <person name="Lawson D."/>
            <person name="Bidwell S."/>
            <person name="Joardar V."/>
            <person name="Caler E."/>
            <person name="Walenz B."/>
            <person name="Inman J."/>
            <person name="Schobel S."/>
            <person name="Galinsky K."/>
            <person name="Amedeo P."/>
            <person name="Strausberg R."/>
        </authorList>
    </citation>
    <scope>NUCLEOTIDE SEQUENCE</scope>
    <source>
        <strain evidence="10">USDA</strain>
    </source>
</reference>
<keyword evidence="7" id="KW-0175">Coiled coil</keyword>
<name>E0VTS9_PEDHC</name>
<dbReference type="GO" id="GO:0003723">
    <property type="term" value="F:RNA binding"/>
    <property type="evidence" value="ECO:0007669"/>
    <property type="project" value="TreeGrafter"/>
</dbReference>
<keyword evidence="2 6" id="KW-0808">Transferase</keyword>
<comment type="catalytic activity">
    <reaction evidence="5">
        <text>uridine(54) in tRNA + S-adenosyl-L-methionine = 5-methyluridine(54) in tRNA + S-adenosyl-L-homocysteine + H(+)</text>
        <dbReference type="Rhea" id="RHEA:42712"/>
        <dbReference type="Rhea" id="RHEA-COMP:10167"/>
        <dbReference type="Rhea" id="RHEA-COMP:10193"/>
        <dbReference type="ChEBI" id="CHEBI:15378"/>
        <dbReference type="ChEBI" id="CHEBI:57856"/>
        <dbReference type="ChEBI" id="CHEBI:59789"/>
        <dbReference type="ChEBI" id="CHEBI:65315"/>
        <dbReference type="ChEBI" id="CHEBI:74447"/>
        <dbReference type="EC" id="2.1.1.35"/>
    </reaction>
    <physiologicalReaction direction="left-to-right" evidence="5">
        <dbReference type="Rhea" id="RHEA:42713"/>
    </physiologicalReaction>
</comment>
<dbReference type="EMBL" id="DS235773">
    <property type="protein sequence ID" value="EEB16785.1"/>
    <property type="molecule type" value="Genomic_DNA"/>
</dbReference>
<dbReference type="InterPro" id="IPR045850">
    <property type="entry name" value="TRM2_met"/>
</dbReference>
<comment type="caution">
    <text evidence="6">Lacks conserved residue(s) required for the propagation of feature annotation.</text>
</comment>
<dbReference type="Proteomes" id="UP000009046">
    <property type="component" value="Unassembled WGS sequence"/>
</dbReference>
<evidence type="ECO:0000256" key="5">
    <source>
        <dbReference type="ARBA" id="ARBA00047278"/>
    </source>
</evidence>
<dbReference type="STRING" id="121224.E0VTS9"/>
<keyword evidence="1 6" id="KW-0489">Methyltransferase</keyword>
<evidence type="ECO:0000256" key="2">
    <source>
        <dbReference type="ARBA" id="ARBA00022679"/>
    </source>
</evidence>
<evidence type="ECO:0000256" key="6">
    <source>
        <dbReference type="PROSITE-ProRule" id="PRU01024"/>
    </source>
</evidence>
<dbReference type="PANTHER" id="PTHR45904:SF2">
    <property type="entry name" value="TRNA (URACIL-5-)-METHYLTRANSFERASE HOMOLOG A"/>
    <property type="match status" value="1"/>
</dbReference>
<dbReference type="InParanoid" id="E0VTS9"/>
<evidence type="ECO:0000256" key="1">
    <source>
        <dbReference type="ARBA" id="ARBA00022603"/>
    </source>
</evidence>
<sequence>MPPRRGSRKRGNYSLKARNLKESDNNVDISEDFIPLEKGENCKMENTSENIEQFDNMSEPAEINDSFNLIESNVAEEKNFINKEESDEVLSSEYLENTIDFNVSTDLQIIQENLKLENSNLESDVKSENKNFEFENSKDNLGNQEFDCKSIINENVKLNEKLYINPLNKENNRTLQENTELKNYDGIKEQSVIIKEKFDACGKTQEKQYPENCESQTLQMKQEVNDSKKKGDNIENENNIFKESDSISPDLPYQVKISHLPANYIPSDFQKHIITTFKVKIQKIISPGKNSPWVIIPLATKEEQENIVRLLHNHIWKKKALRAIAIYPTNVLKRKNETSEGPENKKAKIDEVPVLTLEEEILSESLPLYNVPYEEQNRLSIVDVEILSNKLHSFMYVRNPDLAGWAELMCLKNNNSIFKIEPLKTSPILQGYRNKCKFRVGKNIEGKTTVGFCLNDNENKILGVRPGDKLIHLPDSMKYAAKKFEDFIRTSGKEPFVKKQKSGFWDHITIRTTPEGSLMLVVVMYHNNLSDESIIEIKNQVREYFVNGEGRDCKLHSLYFHTMYDKYPVPPREKLELLHGETHFLENICGLKFYVGPFSILNVNSSSSENIYNSIIELADPTPETIILDLCSGTGGIAFTIANRCKNVIAIESHSDHINYALKTKELNNIQNVEFIKGKVEDELGKVFDRLGGDVPIIPIIDPPRQGLVQKAISQLRANENIKKLVYVCSNSKMGAKNILDLCAAADRKEGTLGNPLNVIFSGLPFLPVRAIPIDVAPYTVNNTIVILFERIDPSVFPKAQKPPPQPIKKPPQLRKDENKKKKNVSKKMSRNGGGNQSGKFPPPFLRHMDPALSLVEKYERRIAELEQQDRAFKAGLTLGLQALGTRGPHRGGGNGHFDGMNNDFNFGGNGNFDEFRVNFTRERNGYENIMWRNERYYDSMGGYGGHYYENRYATNEAFNNYDNFGHFGGYNNFGHNDNNYNTSYGPDYGYYRNFQGYKFRR</sequence>
<dbReference type="CTD" id="8230592"/>
<dbReference type="GO" id="GO:0030697">
    <property type="term" value="F:tRNA (uracil(54)-C5)-methyltransferase activity, S-adenosyl methionine-dependent"/>
    <property type="evidence" value="ECO:0007669"/>
    <property type="project" value="UniProtKB-EC"/>
</dbReference>
<gene>
    <name evidence="11" type="primary">8230592</name>
    <name evidence="10" type="ORF">Phum_PHUM437820</name>
</gene>
<dbReference type="Pfam" id="PF13847">
    <property type="entry name" value="Methyltransf_31"/>
    <property type="match status" value="1"/>
</dbReference>
<feature type="binding site" evidence="6">
    <location>
        <position position="702"/>
    </location>
    <ligand>
        <name>S-adenosyl-L-methionine</name>
        <dbReference type="ChEBI" id="CHEBI:59789"/>
    </ligand>
</feature>
<protein>
    <recommendedName>
        <fullName evidence="4">tRNA (uracil(54)-C(5))-methyltransferase</fullName>
        <ecNumber evidence="4">2.1.1.35</ecNumber>
    </recommendedName>
</protein>